<dbReference type="SUPFAM" id="SSF109604">
    <property type="entry name" value="HD-domain/PDEase-like"/>
    <property type="match status" value="1"/>
</dbReference>
<dbReference type="InterPro" id="IPR037522">
    <property type="entry name" value="HD_GYP_dom"/>
</dbReference>
<reference evidence="4 5" key="1">
    <citation type="submission" date="2016-12" db="EMBL/GenBank/DDBJ databases">
        <title>Isolation and genomic insights into novel planktonic Zetaproteobacteria from stratified waters of the Chesapeake Bay.</title>
        <authorList>
            <person name="McAllister S.M."/>
            <person name="Kato S."/>
            <person name="Chan C.S."/>
            <person name="Chiu B.K."/>
            <person name="Field E.K."/>
        </authorList>
    </citation>
    <scope>NUCLEOTIDE SEQUENCE [LARGE SCALE GENOMIC DNA]</scope>
    <source>
        <strain evidence="4 5">CP-8</strain>
    </source>
</reference>
<dbReference type="SUPFAM" id="SSF55785">
    <property type="entry name" value="PYP-like sensor domain (PAS domain)"/>
    <property type="match status" value="1"/>
</dbReference>
<protein>
    <submittedName>
        <fullName evidence="4">PAS domain S-box-containing protein/HDIG domain-containing protein</fullName>
    </submittedName>
</protein>
<dbReference type="Gene3D" id="1.10.3210.10">
    <property type="entry name" value="Hypothetical protein af1432"/>
    <property type="match status" value="1"/>
</dbReference>
<dbReference type="AlphaFoldDB" id="A0A2K8L1P2"/>
<evidence type="ECO:0000259" key="1">
    <source>
        <dbReference type="PROSITE" id="PS50112"/>
    </source>
</evidence>
<dbReference type="PROSITE" id="PS51832">
    <property type="entry name" value="HD_GYP"/>
    <property type="match status" value="1"/>
</dbReference>
<dbReference type="NCBIfam" id="TIGR00277">
    <property type="entry name" value="HDIG"/>
    <property type="match status" value="1"/>
</dbReference>
<dbReference type="Gene3D" id="3.30.450.20">
    <property type="entry name" value="PAS domain"/>
    <property type="match status" value="1"/>
</dbReference>
<evidence type="ECO:0000313" key="5">
    <source>
        <dbReference type="Proteomes" id="UP000231637"/>
    </source>
</evidence>
<dbReference type="CDD" id="cd00130">
    <property type="entry name" value="PAS"/>
    <property type="match status" value="1"/>
</dbReference>
<feature type="domain" description="HD-GYP" evidence="3">
    <location>
        <begin position="136"/>
        <end position="229"/>
    </location>
</feature>
<dbReference type="SMART" id="SM00086">
    <property type="entry name" value="PAC"/>
    <property type="match status" value="1"/>
</dbReference>
<dbReference type="SMART" id="SM00091">
    <property type="entry name" value="PAS"/>
    <property type="match status" value="1"/>
</dbReference>
<dbReference type="KEGG" id="mfn:Ga0123462_0288"/>
<feature type="domain" description="PAS" evidence="1">
    <location>
        <begin position="3"/>
        <end position="74"/>
    </location>
</feature>
<proteinExistence type="predicted"/>
<evidence type="ECO:0000259" key="2">
    <source>
        <dbReference type="PROSITE" id="PS50113"/>
    </source>
</evidence>
<dbReference type="PROSITE" id="PS50113">
    <property type="entry name" value="PAC"/>
    <property type="match status" value="1"/>
</dbReference>
<dbReference type="PROSITE" id="PS50112">
    <property type="entry name" value="PAS"/>
    <property type="match status" value="1"/>
</dbReference>
<evidence type="ECO:0000313" key="4">
    <source>
        <dbReference type="EMBL" id="ATX81163.1"/>
    </source>
</evidence>
<dbReference type="RefSeq" id="WP_198507356.1">
    <property type="nucleotide sequence ID" value="NZ_CP018800.1"/>
</dbReference>
<feature type="domain" description="PAC" evidence="2">
    <location>
        <begin position="81"/>
        <end position="131"/>
    </location>
</feature>
<keyword evidence="5" id="KW-1185">Reference proteome</keyword>
<dbReference type="PANTHER" id="PTHR43155:SF2">
    <property type="entry name" value="CYCLIC DI-GMP PHOSPHODIESTERASE PA4108"/>
    <property type="match status" value="1"/>
</dbReference>
<name>A0A2K8L1P2_9PROT</name>
<dbReference type="InterPro" id="IPR003607">
    <property type="entry name" value="HD/PDEase_dom"/>
</dbReference>
<dbReference type="InterPro" id="IPR006675">
    <property type="entry name" value="HDIG_dom"/>
</dbReference>
<dbReference type="InterPro" id="IPR000014">
    <property type="entry name" value="PAS"/>
</dbReference>
<dbReference type="EMBL" id="CP018800">
    <property type="protein sequence ID" value="ATX81163.1"/>
    <property type="molecule type" value="Genomic_DNA"/>
</dbReference>
<accession>A0A2K8L1P2</accession>
<evidence type="ECO:0000259" key="3">
    <source>
        <dbReference type="PROSITE" id="PS51832"/>
    </source>
</evidence>
<sequence>MKANKYTSAIIDNARNAFVSMDIQGKILDWNPKAERLFGFSHDEAVGRNLTETIIPPELRDAHTAGLKHYLETGEHKVLNQHVEINALHKNGSIVPVELTIVPTESDDEPIFIAFIRDLTERNEASEHLKESLIRIRKGLIGTIQVISNAVESRDPYTAGHQLRVAKLARAIAQELGLDAEVIEGVRMGAIIHDIGKLHLPAEILSKPGNLTELDTVWLRPIRMRASIF</sequence>
<gene>
    <name evidence="4" type="ORF">Ga0123462_0288</name>
</gene>
<dbReference type="PANTHER" id="PTHR43155">
    <property type="entry name" value="CYCLIC DI-GMP PHOSPHODIESTERASE PA4108-RELATED"/>
    <property type="match status" value="1"/>
</dbReference>
<dbReference type="GO" id="GO:0008081">
    <property type="term" value="F:phosphoric diester hydrolase activity"/>
    <property type="evidence" value="ECO:0007669"/>
    <property type="project" value="UniProtKB-ARBA"/>
</dbReference>
<organism evidence="4 5">
    <name type="scientific">Mariprofundus ferrinatatus</name>
    <dbReference type="NCBI Taxonomy" id="1921087"/>
    <lineage>
        <taxon>Bacteria</taxon>
        <taxon>Pseudomonadati</taxon>
        <taxon>Pseudomonadota</taxon>
        <taxon>Candidatius Mariprofundia</taxon>
        <taxon>Mariprofundales</taxon>
        <taxon>Mariprofundaceae</taxon>
        <taxon>Mariprofundus</taxon>
    </lineage>
</organism>
<dbReference type="Pfam" id="PF13487">
    <property type="entry name" value="HD_5"/>
    <property type="match status" value="1"/>
</dbReference>
<dbReference type="InterPro" id="IPR000700">
    <property type="entry name" value="PAS-assoc_C"/>
</dbReference>
<dbReference type="Pfam" id="PF13426">
    <property type="entry name" value="PAS_9"/>
    <property type="match status" value="1"/>
</dbReference>
<dbReference type="NCBIfam" id="TIGR00229">
    <property type="entry name" value="sensory_box"/>
    <property type="match status" value="1"/>
</dbReference>
<dbReference type="CDD" id="cd00077">
    <property type="entry name" value="HDc"/>
    <property type="match status" value="1"/>
</dbReference>
<dbReference type="InterPro" id="IPR035965">
    <property type="entry name" value="PAS-like_dom_sf"/>
</dbReference>
<dbReference type="Proteomes" id="UP000231637">
    <property type="component" value="Chromosome"/>
</dbReference>
<dbReference type="InterPro" id="IPR001610">
    <property type="entry name" value="PAC"/>
</dbReference>